<evidence type="ECO:0000313" key="3">
    <source>
        <dbReference type="Proteomes" id="UP000245639"/>
    </source>
</evidence>
<dbReference type="EMBL" id="QEKW01000003">
    <property type="protein sequence ID" value="PVZ11857.1"/>
    <property type="molecule type" value="Genomic_DNA"/>
</dbReference>
<gene>
    <name evidence="2" type="ORF">C8D89_103187</name>
</gene>
<name>A0A2U1FI72_9PSEU</name>
<dbReference type="OrthoDB" id="8907583at2"/>
<proteinExistence type="predicted"/>
<evidence type="ECO:0000259" key="1">
    <source>
        <dbReference type="Pfam" id="PF01243"/>
    </source>
</evidence>
<sequence>MSDVELAATLAAAVPVGASAYLLTVAPDGRPHATPTTAVVRGASSVVVSGLGRRTRANVEAGSTVAVLWSPPDSDDHTLIVDGTAVVHDDTLVVRPTRAVLHRQAPERPAAAGPVADGACTADCVEIALA</sequence>
<dbReference type="Pfam" id="PF01243">
    <property type="entry name" value="PNPOx_N"/>
    <property type="match status" value="1"/>
</dbReference>
<dbReference type="AlphaFoldDB" id="A0A2U1FI72"/>
<dbReference type="InterPro" id="IPR011576">
    <property type="entry name" value="Pyridox_Oxase_N"/>
</dbReference>
<protein>
    <submittedName>
        <fullName evidence="2">Pyridoxamine 5'-phosphate oxidase</fullName>
    </submittedName>
</protein>
<dbReference type="InterPro" id="IPR012349">
    <property type="entry name" value="Split_barrel_FMN-bd"/>
</dbReference>
<dbReference type="SUPFAM" id="SSF50475">
    <property type="entry name" value="FMN-binding split barrel"/>
    <property type="match status" value="1"/>
</dbReference>
<evidence type="ECO:0000313" key="2">
    <source>
        <dbReference type="EMBL" id="PVZ11857.1"/>
    </source>
</evidence>
<reference evidence="2 3" key="1">
    <citation type="submission" date="2018-04" db="EMBL/GenBank/DDBJ databases">
        <title>Genomic Encyclopedia of Type Strains, Phase IV (KMG-IV): sequencing the most valuable type-strain genomes for metagenomic binning, comparative biology and taxonomic classification.</title>
        <authorList>
            <person name="Goeker M."/>
        </authorList>
    </citation>
    <scope>NUCLEOTIDE SEQUENCE [LARGE SCALE GENOMIC DNA]</scope>
    <source>
        <strain evidence="2 3">DSM 45771</strain>
    </source>
</reference>
<dbReference type="Proteomes" id="UP000245639">
    <property type="component" value="Unassembled WGS sequence"/>
</dbReference>
<feature type="domain" description="Pyridoxamine 5'-phosphate oxidase N-terminal" evidence="1">
    <location>
        <begin position="20"/>
        <end position="93"/>
    </location>
</feature>
<organism evidence="2 3">
    <name type="scientific">Actinomycetospora cinnamomea</name>
    <dbReference type="NCBI Taxonomy" id="663609"/>
    <lineage>
        <taxon>Bacteria</taxon>
        <taxon>Bacillati</taxon>
        <taxon>Actinomycetota</taxon>
        <taxon>Actinomycetes</taxon>
        <taxon>Pseudonocardiales</taxon>
        <taxon>Pseudonocardiaceae</taxon>
        <taxon>Actinomycetospora</taxon>
    </lineage>
</organism>
<comment type="caution">
    <text evidence="2">The sequence shown here is derived from an EMBL/GenBank/DDBJ whole genome shotgun (WGS) entry which is preliminary data.</text>
</comment>
<accession>A0A2U1FI72</accession>
<dbReference type="Gene3D" id="2.30.110.10">
    <property type="entry name" value="Electron Transport, Fmn-binding Protein, Chain A"/>
    <property type="match status" value="1"/>
</dbReference>
<keyword evidence="3" id="KW-1185">Reference proteome</keyword>